<dbReference type="InterPro" id="IPR049244">
    <property type="entry name" value="DUF6879"/>
</dbReference>
<evidence type="ECO:0000259" key="1">
    <source>
        <dbReference type="Pfam" id="PF21806"/>
    </source>
</evidence>
<dbReference type="Proteomes" id="UP001225605">
    <property type="component" value="Unassembled WGS sequence"/>
</dbReference>
<name>A0ABU0WTH1_9PSEU</name>
<evidence type="ECO:0000313" key="3">
    <source>
        <dbReference type="Proteomes" id="UP001225605"/>
    </source>
</evidence>
<gene>
    <name evidence="2" type="ORF">CKY47_03920</name>
</gene>
<sequence length="158" mass="18597">MWGRFTTSAFRLEVRPSYWTGDDLVEQYTGGRPMPVGFNAPWHNRLRVHRQAGRSVQRVRLVDERLTEYQRCQFEWEYPGNVRSGEDVRVICSRDEVAAELPRQDFWLFDDSTVVLLHHRDDGPVRREPLDGDPAEYVRYAELALAHSTPFRFYPKIG</sequence>
<accession>A0ABU0WTH1</accession>
<protein>
    <recommendedName>
        <fullName evidence="1">DUF6879 domain-containing protein</fullName>
    </recommendedName>
</protein>
<organism evidence="2 3">
    <name type="scientific">Saccharothrix yanglingensis</name>
    <dbReference type="NCBI Taxonomy" id="659496"/>
    <lineage>
        <taxon>Bacteria</taxon>
        <taxon>Bacillati</taxon>
        <taxon>Actinomycetota</taxon>
        <taxon>Actinomycetes</taxon>
        <taxon>Pseudonocardiales</taxon>
        <taxon>Pseudonocardiaceae</taxon>
        <taxon>Saccharothrix</taxon>
    </lineage>
</organism>
<dbReference type="Pfam" id="PF21806">
    <property type="entry name" value="DUF6879"/>
    <property type="match status" value="1"/>
</dbReference>
<keyword evidence="3" id="KW-1185">Reference proteome</keyword>
<dbReference type="EMBL" id="NSDM01000001">
    <property type="protein sequence ID" value="MDQ2583147.1"/>
    <property type="molecule type" value="Genomic_DNA"/>
</dbReference>
<comment type="caution">
    <text evidence="2">The sequence shown here is derived from an EMBL/GenBank/DDBJ whole genome shotgun (WGS) entry which is preliminary data.</text>
</comment>
<proteinExistence type="predicted"/>
<reference evidence="2 3" key="1">
    <citation type="submission" date="2017-06" db="EMBL/GenBank/DDBJ databases">
        <title>Cultured bacterium strain Saccharothrix yanglingensis Hhs.015.</title>
        <authorList>
            <person name="Xia Y."/>
        </authorList>
    </citation>
    <scope>NUCLEOTIDE SEQUENCE [LARGE SCALE GENOMIC DNA]</scope>
    <source>
        <strain evidence="2 3">Hhs.015</strain>
    </source>
</reference>
<evidence type="ECO:0000313" key="2">
    <source>
        <dbReference type="EMBL" id="MDQ2583147.1"/>
    </source>
</evidence>
<feature type="domain" description="DUF6879" evidence="1">
    <location>
        <begin position="2"/>
        <end position="154"/>
    </location>
</feature>